<evidence type="ECO:0000256" key="3">
    <source>
        <dbReference type="PROSITE-ProRule" id="PRU00103"/>
    </source>
</evidence>
<sequence length="972" mass="109109">MPVLLEEAEKDASRLEDSDGTTSEEDGNPLAQDRVLKRKTHHAKMAKEPGMQHVSVLERSSVGERTWAQYRKLYRGLVGYVDERKLNTDKVQDFDVAIVAFMTHMYMLGYDAGIGQKLIAAVVFFQPRFGKLGDLSLPRAWRAARGWAKLDPPRSRQPLTLPTVAGLAAMLAYAGRLDMGIWVIIAFCTYLRRGSMMQLTRGSLVPPAMKVDAMRRVLAHRSDLHQVSKVGAQDDAILWDTHGFEWMGEVLQILAVGARNESLWQFTYPELVREIRKQGRLLGQDIVPYQLRHRYEKPGMMMKDYALLPLALRCWLEEQVDALKDSILRGRVGASGSLVRKLLSAIPLGRLKLRAAWTPCARAVGGMSDFNYLEFFKEEVQHESAVIRMAAVNRVHLIASALGPDKTIHELLPYVAQVVKEEPLCYDEEFLYSMARQYAVLSDYISGRDELLIGPLEHLAAQEETVIREQAIQSLCQIVERKPHTGCRQHVVPTVHRLATKSDFFTARVSACALLPTVYRHATQEQRTALQEAYHALCADDTPMVRRAAAHRMPDLISACDKRVVLNDMMSVYKQLSQEDTQDTIRVSSVHTALVIAKMFDAEENSQHAVTAIKEAASDRSWRVRLTIATNFSQLCAAFGPEITAAHLMEPLKQLIKDTEQEVRKEAVRVVEQCLLLPDPFTSDQLQQHVLPLFSSLAIDPSQPVRAALAQILGPVAKTLGREVTHRQLLSLISELMKDESHDVRLNIASHVGLLCEVLSVDGFVHSLLSTVQNLIMDNHWRIRQRIIEQVPALSRHFGVEMFQSKLEALYLSSLRDSVHSVRDAATQNMKAIANTFGPAWTVEHLLPKLVEQYSQSSGYASRVTMLHVLSQVSSVMTPEQILQFIIPVLIKATKDGVPNVRFCACRNITWMMESHNFSSMVAISAVIKQALTELQHDSDIDVQYYAQRAIAQCSSSAADLLGELASRRSPT</sequence>
<dbReference type="Gene3D" id="1.25.10.10">
    <property type="entry name" value="Leucine-rich Repeat Variant"/>
    <property type="match status" value="1"/>
</dbReference>
<feature type="repeat" description="HEAT" evidence="3">
    <location>
        <begin position="690"/>
        <end position="728"/>
    </location>
</feature>
<feature type="domain" description="Phosphatase 2A Regulatory Subunit A helical" evidence="6">
    <location>
        <begin position="725"/>
        <end position="834"/>
    </location>
</feature>
<dbReference type="InterPro" id="IPR054573">
    <property type="entry name" value="PP2A/SF3B1-like_HEAT"/>
</dbReference>
<evidence type="ECO:0000259" key="6">
    <source>
        <dbReference type="Pfam" id="PF22956"/>
    </source>
</evidence>
<feature type="region of interest" description="Disordered" evidence="4">
    <location>
        <begin position="1"/>
        <end position="32"/>
    </location>
</feature>
<dbReference type="InterPro" id="IPR021133">
    <property type="entry name" value="HEAT_type_2"/>
</dbReference>
<comment type="similarity">
    <text evidence="2">Belongs to the phosphatase 2A regulatory subunit A family.</text>
</comment>
<dbReference type="InterPro" id="IPR011989">
    <property type="entry name" value="ARM-like"/>
</dbReference>
<dbReference type="Pfam" id="PF22646">
    <property type="entry name" value="PPP2R1A-like_HEAT"/>
    <property type="match status" value="1"/>
</dbReference>
<evidence type="ECO:0000313" key="7">
    <source>
        <dbReference type="EMBL" id="CAK0895298.1"/>
    </source>
</evidence>
<evidence type="ECO:0000259" key="5">
    <source>
        <dbReference type="Pfam" id="PF22646"/>
    </source>
</evidence>
<evidence type="ECO:0000256" key="4">
    <source>
        <dbReference type="SAM" id="MobiDB-lite"/>
    </source>
</evidence>
<dbReference type="InterPro" id="IPR055231">
    <property type="entry name" value="2AA_helical"/>
</dbReference>
<dbReference type="EMBL" id="CAUYUJ010020018">
    <property type="protein sequence ID" value="CAK0895298.1"/>
    <property type="molecule type" value="Genomic_DNA"/>
</dbReference>
<evidence type="ECO:0000256" key="2">
    <source>
        <dbReference type="ARBA" id="ARBA00038332"/>
    </source>
</evidence>
<feature type="compositionally biased region" description="Acidic residues" evidence="4">
    <location>
        <begin position="18"/>
        <end position="27"/>
    </location>
</feature>
<organism evidence="7 8">
    <name type="scientific">Prorocentrum cordatum</name>
    <dbReference type="NCBI Taxonomy" id="2364126"/>
    <lineage>
        <taxon>Eukaryota</taxon>
        <taxon>Sar</taxon>
        <taxon>Alveolata</taxon>
        <taxon>Dinophyceae</taxon>
        <taxon>Prorocentrales</taxon>
        <taxon>Prorocentraceae</taxon>
        <taxon>Prorocentrum</taxon>
    </lineage>
</organism>
<feature type="domain" description="Phosphatase PP2A regulatory subunit A/Splicing factor 3B subunit 1-like HEAT repeat" evidence="5">
    <location>
        <begin position="641"/>
        <end position="714"/>
    </location>
</feature>
<feature type="repeat" description="HEAT" evidence="3">
    <location>
        <begin position="609"/>
        <end position="647"/>
    </location>
</feature>
<dbReference type="SUPFAM" id="SSF48371">
    <property type="entry name" value="ARM repeat"/>
    <property type="match status" value="1"/>
</dbReference>
<reference evidence="7" key="1">
    <citation type="submission" date="2023-10" db="EMBL/GenBank/DDBJ databases">
        <authorList>
            <person name="Chen Y."/>
            <person name="Shah S."/>
            <person name="Dougan E. K."/>
            <person name="Thang M."/>
            <person name="Chan C."/>
        </authorList>
    </citation>
    <scope>NUCLEOTIDE SEQUENCE [LARGE SCALE GENOMIC DNA]</scope>
</reference>
<accession>A0ABN9XBU9</accession>
<dbReference type="Proteomes" id="UP001189429">
    <property type="component" value="Unassembled WGS sequence"/>
</dbReference>
<keyword evidence="1" id="KW-0677">Repeat</keyword>
<evidence type="ECO:0000313" key="8">
    <source>
        <dbReference type="Proteomes" id="UP001189429"/>
    </source>
</evidence>
<feature type="repeat" description="HEAT" evidence="3">
    <location>
        <begin position="729"/>
        <end position="767"/>
    </location>
</feature>
<evidence type="ECO:0000256" key="1">
    <source>
        <dbReference type="ARBA" id="ARBA00022737"/>
    </source>
</evidence>
<dbReference type="Pfam" id="PF22956">
    <property type="entry name" value="VPS15-like_hel"/>
    <property type="match status" value="1"/>
</dbReference>
<feature type="repeat" description="HEAT" evidence="3">
    <location>
        <begin position="768"/>
        <end position="806"/>
    </location>
</feature>
<dbReference type="PANTHER" id="PTHR10648">
    <property type="entry name" value="SERINE/THREONINE-PROTEIN PHOSPHATASE PP2A 65 KDA REGULATORY SUBUNIT"/>
    <property type="match status" value="1"/>
</dbReference>
<protein>
    <submittedName>
        <fullName evidence="7">Uncharacterized protein</fullName>
    </submittedName>
</protein>
<keyword evidence="8" id="KW-1185">Reference proteome</keyword>
<gene>
    <name evidence="7" type="ORF">PCOR1329_LOCUS74079</name>
</gene>
<comment type="caution">
    <text evidence="7">The sequence shown here is derived from an EMBL/GenBank/DDBJ whole genome shotgun (WGS) entry which is preliminary data.</text>
</comment>
<dbReference type="InterPro" id="IPR016024">
    <property type="entry name" value="ARM-type_fold"/>
</dbReference>
<dbReference type="PANTHER" id="PTHR10648:SF4">
    <property type="entry name" value="PROTEIN PHOSPHATASE 2 (FORMERLY 2A), REGULATORY SUBUNIT A, BETA ISOFORM-RELATED"/>
    <property type="match status" value="1"/>
</dbReference>
<dbReference type="PROSITE" id="PS50077">
    <property type="entry name" value="HEAT_REPEAT"/>
    <property type="match status" value="4"/>
</dbReference>
<proteinExistence type="inferred from homology"/>
<dbReference type="InterPro" id="IPR051023">
    <property type="entry name" value="PP2A_Regulatory_Subunit_A"/>
</dbReference>
<name>A0ABN9XBU9_9DINO</name>